<gene>
    <name evidence="1" type="ORF">ACFP3U_27400</name>
</gene>
<reference evidence="2" key="1">
    <citation type="journal article" date="2019" name="Int. J. Syst. Evol. Microbiol.">
        <title>The Global Catalogue of Microorganisms (GCM) 10K type strain sequencing project: providing services to taxonomists for standard genome sequencing and annotation.</title>
        <authorList>
            <consortium name="The Broad Institute Genomics Platform"/>
            <consortium name="The Broad Institute Genome Sequencing Center for Infectious Disease"/>
            <person name="Wu L."/>
            <person name="Ma J."/>
        </authorList>
    </citation>
    <scope>NUCLEOTIDE SEQUENCE [LARGE SCALE GENOMIC DNA]</scope>
    <source>
        <strain evidence="2">CGMCC 4.1437</strain>
    </source>
</reference>
<keyword evidence="2" id="KW-1185">Reference proteome</keyword>
<dbReference type="RefSeq" id="WP_380228376.1">
    <property type="nucleotide sequence ID" value="NZ_JBHSOF010000043.1"/>
</dbReference>
<evidence type="ECO:0008006" key="3">
    <source>
        <dbReference type="Google" id="ProtNLM"/>
    </source>
</evidence>
<protein>
    <recommendedName>
        <fullName evidence="3">WXG100 family type VII secretion target</fullName>
    </recommendedName>
</protein>
<dbReference type="Gene3D" id="1.10.287.1060">
    <property type="entry name" value="ESAT-6-like"/>
    <property type="match status" value="1"/>
</dbReference>
<name>A0ABW0XA44_9ACTN</name>
<dbReference type="Proteomes" id="UP001595975">
    <property type="component" value="Unassembled WGS sequence"/>
</dbReference>
<organism evidence="1 2">
    <name type="scientific">Kitasatospora misakiensis</name>
    <dbReference type="NCBI Taxonomy" id="67330"/>
    <lineage>
        <taxon>Bacteria</taxon>
        <taxon>Bacillati</taxon>
        <taxon>Actinomycetota</taxon>
        <taxon>Actinomycetes</taxon>
        <taxon>Kitasatosporales</taxon>
        <taxon>Streptomycetaceae</taxon>
        <taxon>Kitasatospora</taxon>
    </lineage>
</organism>
<evidence type="ECO:0000313" key="1">
    <source>
        <dbReference type="EMBL" id="MFC5666680.1"/>
    </source>
</evidence>
<proteinExistence type="predicted"/>
<dbReference type="InterPro" id="IPR036689">
    <property type="entry name" value="ESAT-6-like_sf"/>
</dbReference>
<sequence length="100" mass="10921">MGHMSLHYAGIDSAISDLESHSNTMHNAMTDLETYLRGKINVELQGDFSVAAGNLADTLKAADGQMTQKIVLAHQALTEIRNVIQDADMRASTHFDHVRG</sequence>
<accession>A0ABW0XA44</accession>
<dbReference type="EMBL" id="JBHSOF010000043">
    <property type="protein sequence ID" value="MFC5666680.1"/>
    <property type="molecule type" value="Genomic_DNA"/>
</dbReference>
<evidence type="ECO:0000313" key="2">
    <source>
        <dbReference type="Proteomes" id="UP001595975"/>
    </source>
</evidence>
<comment type="caution">
    <text evidence="1">The sequence shown here is derived from an EMBL/GenBank/DDBJ whole genome shotgun (WGS) entry which is preliminary data.</text>
</comment>
<dbReference type="SUPFAM" id="SSF140453">
    <property type="entry name" value="EsxAB dimer-like"/>
    <property type="match status" value="1"/>
</dbReference>